<gene>
    <name evidence="1" type="ordered locus">PTO1488</name>
    <name evidence="2" type="ORF">SAMN02745355_0773</name>
</gene>
<evidence type="ECO:0000313" key="2">
    <source>
        <dbReference type="EMBL" id="SMD30858.1"/>
    </source>
</evidence>
<keyword evidence="4" id="KW-1185">Reference proteome</keyword>
<dbReference type="EMBL" id="FWYE01000002">
    <property type="protein sequence ID" value="SMD30858.1"/>
    <property type="molecule type" value="Genomic_DNA"/>
</dbReference>
<evidence type="ECO:0000313" key="4">
    <source>
        <dbReference type="Proteomes" id="UP000192315"/>
    </source>
</evidence>
<reference evidence="1 3" key="1">
    <citation type="journal article" date="2004" name="Proc. Natl. Acad. Sci. U.S.A.">
        <title>Genome sequence of Picrophilus torridus and its implications for life around pH 0.</title>
        <authorList>
            <person name="Futterer O."/>
            <person name="Angelov A."/>
            <person name="Liesegang H."/>
            <person name="Gottschalk G."/>
            <person name="Schleper C."/>
            <person name="Schepers B."/>
            <person name="Dock C."/>
            <person name="Antranikian G."/>
            <person name="Liebl W."/>
        </authorList>
    </citation>
    <scope>NUCLEOTIDE SEQUENCE [LARGE SCALE GENOMIC DNA]</scope>
    <source>
        <strain evidence="3">ATCC 700027 / DSM 9790 / JCM 10055 / NBRC 100828</strain>
        <strain evidence="1">DSM 9790</strain>
    </source>
</reference>
<dbReference type="InterPro" id="IPR023393">
    <property type="entry name" value="START-like_dom_sf"/>
</dbReference>
<dbReference type="InParanoid" id="Q6KYX9"/>
<protein>
    <submittedName>
        <fullName evidence="2">Carbon monoxide dehydrogenase subunit G</fullName>
    </submittedName>
    <submittedName>
        <fullName evidence="1">CoxG protein</fullName>
    </submittedName>
</protein>
<dbReference type="OrthoDB" id="57259at2157"/>
<dbReference type="STRING" id="263820.PTO1488"/>
<dbReference type="PANTHER" id="PTHR38588:SF1">
    <property type="entry name" value="BLL0334 PROTEIN"/>
    <property type="match status" value="1"/>
</dbReference>
<proteinExistence type="predicted"/>
<accession>A0A8G2FWR9</accession>
<accession>Q6KYX9</accession>
<dbReference type="PaxDb" id="263820-PTO1488"/>
<dbReference type="InterPro" id="IPR010419">
    <property type="entry name" value="CO_DH_gsu"/>
</dbReference>
<reference evidence="1" key="2">
    <citation type="submission" date="2004-02" db="EMBL/GenBank/DDBJ databases">
        <authorList>
            <person name="Fuetterer O."/>
            <person name="Angelov A."/>
            <person name="Liesegang H."/>
            <person name="Gottschalk G."/>
            <person name="Schleper C."/>
            <person name="Schepers B."/>
            <person name="Dock C."/>
            <person name="Antranikian G."/>
            <person name="Liebl W."/>
        </authorList>
    </citation>
    <scope>NUCLEOTIDE SEQUENCE</scope>
    <source>
        <strain evidence="1">DSM 9790</strain>
    </source>
</reference>
<evidence type="ECO:0000313" key="1">
    <source>
        <dbReference type="EMBL" id="AAT44073.1"/>
    </source>
</evidence>
<dbReference type="Pfam" id="PF06240">
    <property type="entry name" value="COXG"/>
    <property type="match status" value="1"/>
</dbReference>
<dbReference type="CDD" id="cd05018">
    <property type="entry name" value="CoxG"/>
    <property type="match status" value="1"/>
</dbReference>
<dbReference type="Gene3D" id="3.30.530.20">
    <property type="match status" value="1"/>
</dbReference>
<name>Q6KYX9_PICTO</name>
<dbReference type="PANTHER" id="PTHR38588">
    <property type="entry name" value="BLL0334 PROTEIN"/>
    <property type="match status" value="1"/>
</dbReference>
<dbReference type="SUPFAM" id="SSF55961">
    <property type="entry name" value="Bet v1-like"/>
    <property type="match status" value="1"/>
</dbReference>
<dbReference type="AlphaFoldDB" id="Q6KYX9"/>
<dbReference type="Proteomes" id="UP000192315">
    <property type="component" value="Unassembled WGS sequence"/>
</dbReference>
<organism evidence="1 3">
    <name type="scientific">Picrophilus torridus (strain ATCC 700027 / DSM 9790 / JCM 10055 / NBRC 100828 / KAW 2/3)</name>
    <dbReference type="NCBI Taxonomy" id="1122961"/>
    <lineage>
        <taxon>Archaea</taxon>
        <taxon>Methanobacteriati</taxon>
        <taxon>Thermoplasmatota</taxon>
        <taxon>Thermoplasmata</taxon>
        <taxon>Thermoplasmatales</taxon>
        <taxon>Picrophilaceae</taxon>
        <taxon>Picrophilus</taxon>
    </lineage>
</organism>
<dbReference type="eggNOG" id="arCOG01927">
    <property type="taxonomic scope" value="Archaea"/>
</dbReference>
<dbReference type="RefSeq" id="WP_011178289.1">
    <property type="nucleotide sequence ID" value="NC_005877.1"/>
</dbReference>
<dbReference type="GeneID" id="2844920"/>
<sequence>MLNFNGEFEINSDIERAYNILSDYNNLIKLIPDLIEYHIEENRLKITAKAGVSFIKGKFNLEISYGNNIDNKRIEITAKGSGSGVSVDFKAYFDYSGNNPVNVKYSADVNIAGAAAAAGSRMIKGSADKYINRLISNYRQAAEN</sequence>
<dbReference type="KEGG" id="pto:PTO1488"/>
<dbReference type="EMBL" id="AE017261">
    <property type="protein sequence ID" value="AAT44073.1"/>
    <property type="molecule type" value="Genomic_DNA"/>
</dbReference>
<dbReference type="Proteomes" id="UP000000438">
    <property type="component" value="Chromosome"/>
</dbReference>
<evidence type="ECO:0000313" key="3">
    <source>
        <dbReference type="Proteomes" id="UP000000438"/>
    </source>
</evidence>
<reference evidence="2 4" key="3">
    <citation type="submission" date="2017-04" db="EMBL/GenBank/DDBJ databases">
        <authorList>
            <person name="Varghese N."/>
            <person name="Submissions S."/>
        </authorList>
    </citation>
    <scope>NUCLEOTIDE SEQUENCE [LARGE SCALE GENOMIC DNA]</scope>
    <source>
        <strain evidence="2 4">DSM 9789</strain>
    </source>
</reference>
<dbReference type="HOGENOM" id="CLU_1736341_0_0_2"/>